<dbReference type="PANTHER" id="PTHR22838">
    <property type="entry name" value="WD REPEAT PROTEIN 26-RELATED"/>
    <property type="match status" value="1"/>
</dbReference>
<dbReference type="InterPro" id="IPR015943">
    <property type="entry name" value="WD40/YVTN_repeat-like_dom_sf"/>
</dbReference>
<name>A0A8J6EAU5_9EUKA</name>
<dbReference type="Pfam" id="PF00400">
    <property type="entry name" value="WD40"/>
    <property type="match status" value="1"/>
</dbReference>
<dbReference type="SUPFAM" id="SSF50978">
    <property type="entry name" value="WD40 repeat-like"/>
    <property type="match status" value="1"/>
</dbReference>
<dbReference type="InterPro" id="IPR051350">
    <property type="entry name" value="WD_repeat-ST_regulator"/>
</dbReference>
<evidence type="ECO:0000313" key="4">
    <source>
        <dbReference type="Proteomes" id="UP000717585"/>
    </source>
</evidence>
<evidence type="ECO:0000256" key="1">
    <source>
        <dbReference type="ARBA" id="ARBA00022574"/>
    </source>
</evidence>
<gene>
    <name evidence="3" type="ORF">J8273_2962</name>
</gene>
<dbReference type="InterPro" id="IPR036322">
    <property type="entry name" value="WD40_repeat_dom_sf"/>
</dbReference>
<dbReference type="SMART" id="SM00320">
    <property type="entry name" value="WD40"/>
    <property type="match status" value="4"/>
</dbReference>
<accession>A0A8J6EAU5</accession>
<sequence length="325" mass="35050">MRNDGMLIAGNGDGSVFLVELEPSVTTTRYYGHVKPISSISLHPTENIFATCTPASVRIWEASAHSTYNSIGQSNENAGISVSFASTGLVFATASKSGRITFFRTADAKIIRTFDLEYTVLDMTLTNDDQYLVLLTPEAIIYYDYDNMAESITLPLRGKASSFNVSSNGNVIAALTSQGVFAFDIRYSHNAVAHHTPTSPECVAAHDSGAICVGTESGVVYLYDDPKQKPLKIEAHDCSVTAIAFSESRLATSGGGLAVWSLYDEEALVVQQKTGMELNNVPDDMVTLVSRLKGVSDSLQIVAEASDILMQRLDVIEARLEAKGL</sequence>
<comment type="caution">
    <text evidence="3">The sequence shown here is derived from an EMBL/GenBank/DDBJ whole genome shotgun (WGS) entry which is preliminary data.</text>
</comment>
<keyword evidence="1" id="KW-0853">WD repeat</keyword>
<keyword evidence="4" id="KW-1185">Reference proteome</keyword>
<protein>
    <submittedName>
        <fullName evidence="3">WD domain G-beta repeat</fullName>
    </submittedName>
</protein>
<dbReference type="Proteomes" id="UP000717585">
    <property type="component" value="Unassembled WGS sequence"/>
</dbReference>
<reference evidence="3" key="1">
    <citation type="submission" date="2021-05" db="EMBL/GenBank/DDBJ databases">
        <title>A free-living protist that lacks canonical eukaryotic 1 DNA replication and segregation systems.</title>
        <authorList>
            <person name="Salas-Leiva D.E."/>
            <person name="Tromer E.C."/>
            <person name="Curtis B.A."/>
            <person name="Jerlstrom-Hultqvist J."/>
            <person name="Kolisko M."/>
            <person name="Yi Z."/>
            <person name="Salas-Leiva J.S."/>
            <person name="Gallot-Lavallee L."/>
            <person name="Kops G.J.P.L."/>
            <person name="Archibald J.M."/>
            <person name="Simpson A.G.B."/>
            <person name="Roger A.J."/>
        </authorList>
    </citation>
    <scope>NUCLEOTIDE SEQUENCE</scope>
    <source>
        <strain evidence="3">BICM</strain>
    </source>
</reference>
<evidence type="ECO:0000313" key="3">
    <source>
        <dbReference type="EMBL" id="KAG9395395.1"/>
    </source>
</evidence>
<organism evidence="3 4">
    <name type="scientific">Carpediemonas membranifera</name>
    <dbReference type="NCBI Taxonomy" id="201153"/>
    <lineage>
        <taxon>Eukaryota</taxon>
        <taxon>Metamonada</taxon>
        <taxon>Carpediemonas-like organisms</taxon>
        <taxon>Carpediemonas</taxon>
    </lineage>
</organism>
<dbReference type="InterPro" id="IPR001680">
    <property type="entry name" value="WD40_rpt"/>
</dbReference>
<dbReference type="PANTHER" id="PTHR22838:SF0">
    <property type="entry name" value="WD REPEAT-CONTAINING PROTEIN 26"/>
    <property type="match status" value="1"/>
</dbReference>
<dbReference type="EMBL" id="JAHDYR010000011">
    <property type="protein sequence ID" value="KAG9395395.1"/>
    <property type="molecule type" value="Genomic_DNA"/>
</dbReference>
<evidence type="ECO:0000256" key="2">
    <source>
        <dbReference type="ARBA" id="ARBA00022737"/>
    </source>
</evidence>
<dbReference type="Gene3D" id="2.130.10.10">
    <property type="entry name" value="YVTN repeat-like/Quinoprotein amine dehydrogenase"/>
    <property type="match status" value="2"/>
</dbReference>
<proteinExistence type="predicted"/>
<dbReference type="AlphaFoldDB" id="A0A8J6EAU5"/>
<keyword evidence="2" id="KW-0677">Repeat</keyword>